<dbReference type="AlphaFoldDB" id="A0A9D4H4D4"/>
<dbReference type="EMBL" id="JAIWYP010000005">
    <property type="protein sequence ID" value="KAH3829321.1"/>
    <property type="molecule type" value="Genomic_DNA"/>
</dbReference>
<proteinExistence type="predicted"/>
<protein>
    <submittedName>
        <fullName evidence="1">Uncharacterized protein</fullName>
    </submittedName>
</protein>
<reference evidence="1" key="2">
    <citation type="submission" date="2020-11" db="EMBL/GenBank/DDBJ databases">
        <authorList>
            <person name="McCartney M.A."/>
            <person name="Auch B."/>
            <person name="Kono T."/>
            <person name="Mallez S."/>
            <person name="Becker A."/>
            <person name="Gohl D.M."/>
            <person name="Silverstein K.A.T."/>
            <person name="Koren S."/>
            <person name="Bechman K.B."/>
            <person name="Herman A."/>
            <person name="Abrahante J.E."/>
            <person name="Garbe J."/>
        </authorList>
    </citation>
    <scope>NUCLEOTIDE SEQUENCE</scope>
    <source>
        <strain evidence="1">Duluth1</strain>
        <tissue evidence="1">Whole animal</tissue>
    </source>
</reference>
<sequence length="98" mass="11447">MISRNCDNGVSEPPFAFCVKFFRGESFCTPVILLFEINRNITEEEVAQRTHTAKRWMDSAEVDACPFLHYLQYLSLEDSVNVTNSCMHWEYWSLTCLI</sequence>
<organism evidence="1 2">
    <name type="scientific">Dreissena polymorpha</name>
    <name type="common">Zebra mussel</name>
    <name type="synonym">Mytilus polymorpha</name>
    <dbReference type="NCBI Taxonomy" id="45954"/>
    <lineage>
        <taxon>Eukaryota</taxon>
        <taxon>Metazoa</taxon>
        <taxon>Spiralia</taxon>
        <taxon>Lophotrochozoa</taxon>
        <taxon>Mollusca</taxon>
        <taxon>Bivalvia</taxon>
        <taxon>Autobranchia</taxon>
        <taxon>Heteroconchia</taxon>
        <taxon>Euheterodonta</taxon>
        <taxon>Imparidentia</taxon>
        <taxon>Neoheterodontei</taxon>
        <taxon>Myida</taxon>
        <taxon>Dreissenoidea</taxon>
        <taxon>Dreissenidae</taxon>
        <taxon>Dreissena</taxon>
    </lineage>
</organism>
<dbReference type="Proteomes" id="UP000828390">
    <property type="component" value="Unassembled WGS sequence"/>
</dbReference>
<evidence type="ECO:0000313" key="2">
    <source>
        <dbReference type="Proteomes" id="UP000828390"/>
    </source>
</evidence>
<keyword evidence="2" id="KW-1185">Reference proteome</keyword>
<evidence type="ECO:0000313" key="1">
    <source>
        <dbReference type="EMBL" id="KAH3829321.1"/>
    </source>
</evidence>
<comment type="caution">
    <text evidence="1">The sequence shown here is derived from an EMBL/GenBank/DDBJ whole genome shotgun (WGS) entry which is preliminary data.</text>
</comment>
<name>A0A9D4H4D4_DREPO</name>
<accession>A0A9D4H4D4</accession>
<reference evidence="1" key="1">
    <citation type="journal article" date="2019" name="bioRxiv">
        <title>The Genome of the Zebra Mussel, Dreissena polymorpha: A Resource for Invasive Species Research.</title>
        <authorList>
            <person name="McCartney M.A."/>
            <person name="Auch B."/>
            <person name="Kono T."/>
            <person name="Mallez S."/>
            <person name="Zhang Y."/>
            <person name="Obille A."/>
            <person name="Becker A."/>
            <person name="Abrahante J.E."/>
            <person name="Garbe J."/>
            <person name="Badalamenti J.P."/>
            <person name="Herman A."/>
            <person name="Mangelson H."/>
            <person name="Liachko I."/>
            <person name="Sullivan S."/>
            <person name="Sone E.D."/>
            <person name="Koren S."/>
            <person name="Silverstein K.A.T."/>
            <person name="Beckman K.B."/>
            <person name="Gohl D.M."/>
        </authorList>
    </citation>
    <scope>NUCLEOTIDE SEQUENCE</scope>
    <source>
        <strain evidence="1">Duluth1</strain>
        <tissue evidence="1">Whole animal</tissue>
    </source>
</reference>
<gene>
    <name evidence="1" type="ORF">DPMN_131317</name>
</gene>